<evidence type="ECO:0000256" key="3">
    <source>
        <dbReference type="ARBA" id="ARBA00022490"/>
    </source>
</evidence>
<dbReference type="InParanoid" id="A0A5Q0BMY7"/>
<dbReference type="Pfam" id="PF01584">
    <property type="entry name" value="CheW"/>
    <property type="match status" value="1"/>
</dbReference>
<dbReference type="PANTHER" id="PTHR22617">
    <property type="entry name" value="CHEMOTAXIS SENSOR HISTIDINE KINASE-RELATED"/>
    <property type="match status" value="1"/>
</dbReference>
<dbReference type="GO" id="GO:0006935">
    <property type="term" value="P:chemotaxis"/>
    <property type="evidence" value="ECO:0007669"/>
    <property type="project" value="InterPro"/>
</dbReference>
<dbReference type="Gene3D" id="2.40.50.180">
    <property type="entry name" value="CheA-289, Domain 4"/>
    <property type="match status" value="1"/>
</dbReference>
<dbReference type="InterPro" id="IPR002545">
    <property type="entry name" value="CheW-lke_dom"/>
</dbReference>
<dbReference type="KEGG" id="mmob:F6R98_11140"/>
<dbReference type="SMART" id="SM00260">
    <property type="entry name" value="CheW"/>
    <property type="match status" value="1"/>
</dbReference>
<accession>A0A5Q0BMY7</accession>
<dbReference type="GO" id="GO:0005829">
    <property type="term" value="C:cytosol"/>
    <property type="evidence" value="ECO:0007669"/>
    <property type="project" value="TreeGrafter"/>
</dbReference>
<sequence length="232" mass="25932">MNGTAAGIQNTLESSNAVNTLEYCWKRIGTLGGDRTCDRLAGLIHCRNCAVYHQAAHTLLDRPPQKKYVDLWTEQLAAQPEKDEGNEQISIVIFQIGHEWFGLPTARVGAGSEGCRWRRIPHRSNKEFLGLMAVRGELVLCFSLHAILDIDPDEYSTCTHVLVCGEESRRLAFPVQKIGGERRIILTQHSKPPVTISRAVDTYTQALVETEGYSVAVLDADRLFRAMEAKVR</sequence>
<dbReference type="SUPFAM" id="SSF50341">
    <property type="entry name" value="CheW-like"/>
    <property type="match status" value="1"/>
</dbReference>
<evidence type="ECO:0000313" key="5">
    <source>
        <dbReference type="EMBL" id="QFY43106.1"/>
    </source>
</evidence>
<dbReference type="AlphaFoldDB" id="A0A5Q0BMY7"/>
<evidence type="ECO:0000313" key="6">
    <source>
        <dbReference type="Proteomes" id="UP000325755"/>
    </source>
</evidence>
<dbReference type="EMBL" id="CP044205">
    <property type="protein sequence ID" value="QFY43106.1"/>
    <property type="molecule type" value="Genomic_DNA"/>
</dbReference>
<dbReference type="GO" id="GO:0007165">
    <property type="term" value="P:signal transduction"/>
    <property type="evidence" value="ECO:0007669"/>
    <property type="project" value="InterPro"/>
</dbReference>
<feature type="domain" description="CheW-like" evidence="4">
    <location>
        <begin position="88"/>
        <end position="229"/>
    </location>
</feature>
<dbReference type="InterPro" id="IPR036061">
    <property type="entry name" value="CheW-like_dom_sf"/>
</dbReference>
<dbReference type="Gene3D" id="2.30.30.40">
    <property type="entry name" value="SH3 Domains"/>
    <property type="match status" value="1"/>
</dbReference>
<reference evidence="5 6" key="1">
    <citation type="submission" date="2019-09" db="EMBL/GenBank/DDBJ databases">
        <title>Ecophysiology of the spiral-shaped methanotroph Methylospira mobilis as revealed by the complete genome sequence.</title>
        <authorList>
            <person name="Oshkin I.Y."/>
            <person name="Dedysh S.N."/>
            <person name="Miroshnikov K."/>
            <person name="Danilova O.V."/>
            <person name="Hakobyan A."/>
            <person name="Liesack W."/>
        </authorList>
    </citation>
    <scope>NUCLEOTIDE SEQUENCE [LARGE SCALE GENOMIC DNA]</scope>
    <source>
        <strain evidence="5 6">Shm1</strain>
    </source>
</reference>
<protein>
    <recommendedName>
        <fullName evidence="2">Chemotaxis protein CheW</fullName>
    </recommendedName>
</protein>
<evidence type="ECO:0000256" key="1">
    <source>
        <dbReference type="ARBA" id="ARBA00004496"/>
    </source>
</evidence>
<dbReference type="RefSeq" id="WP_153249090.1">
    <property type="nucleotide sequence ID" value="NZ_CP044205.1"/>
</dbReference>
<evidence type="ECO:0000256" key="2">
    <source>
        <dbReference type="ARBA" id="ARBA00021483"/>
    </source>
</evidence>
<keyword evidence="3" id="KW-0963">Cytoplasm</keyword>
<comment type="subcellular location">
    <subcellularLocation>
        <location evidence="1">Cytoplasm</location>
    </subcellularLocation>
</comment>
<gene>
    <name evidence="5" type="ORF">F6R98_11140</name>
</gene>
<dbReference type="PANTHER" id="PTHR22617:SF45">
    <property type="entry name" value="CHEMOTAXIS PROTEIN CHEW"/>
    <property type="match status" value="1"/>
</dbReference>
<dbReference type="PROSITE" id="PS50851">
    <property type="entry name" value="CHEW"/>
    <property type="match status" value="1"/>
</dbReference>
<keyword evidence="6" id="KW-1185">Reference proteome</keyword>
<dbReference type="Proteomes" id="UP000325755">
    <property type="component" value="Chromosome"/>
</dbReference>
<name>A0A5Q0BMY7_9GAMM</name>
<dbReference type="OrthoDB" id="21516at2"/>
<dbReference type="InterPro" id="IPR039315">
    <property type="entry name" value="CheW"/>
</dbReference>
<proteinExistence type="predicted"/>
<organism evidence="5 6">
    <name type="scientific">Candidatus Methylospira mobilis</name>
    <dbReference type="NCBI Taxonomy" id="1808979"/>
    <lineage>
        <taxon>Bacteria</taxon>
        <taxon>Pseudomonadati</taxon>
        <taxon>Pseudomonadota</taxon>
        <taxon>Gammaproteobacteria</taxon>
        <taxon>Methylococcales</taxon>
        <taxon>Methylococcaceae</taxon>
        <taxon>Candidatus Methylospira</taxon>
    </lineage>
</organism>
<evidence type="ECO:0000259" key="4">
    <source>
        <dbReference type="PROSITE" id="PS50851"/>
    </source>
</evidence>